<proteinExistence type="predicted"/>
<sequence length="43" mass="4697">MSKQLIFIQICLPILICCGLLAATSVLLDLLFGNDSQEDDDNV</sequence>
<name>A0A6J5NUJ9_9CAUD</name>
<accession>A0A6J5NUJ9</accession>
<feature type="transmembrane region" description="Helical" evidence="1">
    <location>
        <begin position="6"/>
        <end position="28"/>
    </location>
</feature>
<gene>
    <name evidence="2" type="ORF">UFOVP785_82</name>
</gene>
<keyword evidence="1" id="KW-0472">Membrane</keyword>
<keyword evidence="1" id="KW-1133">Transmembrane helix</keyword>
<evidence type="ECO:0000313" key="2">
    <source>
        <dbReference type="EMBL" id="CAB4162663.1"/>
    </source>
</evidence>
<keyword evidence="1" id="KW-0812">Transmembrane</keyword>
<protein>
    <submittedName>
        <fullName evidence="2">Uncharacterized protein</fullName>
    </submittedName>
</protein>
<evidence type="ECO:0000256" key="1">
    <source>
        <dbReference type="SAM" id="Phobius"/>
    </source>
</evidence>
<reference evidence="2" key="1">
    <citation type="submission" date="2020-04" db="EMBL/GenBank/DDBJ databases">
        <authorList>
            <person name="Chiriac C."/>
            <person name="Salcher M."/>
            <person name="Ghai R."/>
            <person name="Kavagutti S V."/>
        </authorList>
    </citation>
    <scope>NUCLEOTIDE SEQUENCE</scope>
</reference>
<organism evidence="2">
    <name type="scientific">uncultured Caudovirales phage</name>
    <dbReference type="NCBI Taxonomy" id="2100421"/>
    <lineage>
        <taxon>Viruses</taxon>
        <taxon>Duplodnaviria</taxon>
        <taxon>Heunggongvirae</taxon>
        <taxon>Uroviricota</taxon>
        <taxon>Caudoviricetes</taxon>
        <taxon>Peduoviridae</taxon>
        <taxon>Maltschvirus</taxon>
        <taxon>Maltschvirus maltsch</taxon>
    </lineage>
</organism>
<dbReference type="EMBL" id="LR796736">
    <property type="protein sequence ID" value="CAB4162663.1"/>
    <property type="molecule type" value="Genomic_DNA"/>
</dbReference>